<dbReference type="Gene3D" id="2.130.10.10">
    <property type="entry name" value="YVTN repeat-like/Quinoprotein amine dehydrogenase"/>
    <property type="match status" value="1"/>
</dbReference>
<proteinExistence type="predicted"/>
<evidence type="ECO:0000313" key="4">
    <source>
        <dbReference type="Proteomes" id="UP000316213"/>
    </source>
</evidence>
<sequence length="772" mass="83607">MPTIWLQPRLWLEECRSSASLGCFLSAIFALTVAGDTLVDAEDWTFWRGPHQNGVAASVTDAGSRDAILIERFDPRGGEESGVRWKSEAAAGISTPIAMNGRLYTIVRHQPSTPTEGEQVICLDAASGEVLWQHTTNVFLSDVPAERVGWSNVTGDVETDSVYSLSACSLLQCLDATTGQPRWAHSMSEEFGMLSTYGGRTNTPVIFEDLVIISGVTTGWDLTARPAHRFFAFDKRSGVLVWTSSTNPLPEDTTYSTPVFGVVDGRAIMIAGSGDGRVNGFHPRTGERLWNVAISRRGINTTAVIDSNGFAFIGHGEENPEGTAMGAVVCVDISAANSGSQSAEVWRTEELIVGKSSPLLIKDESLGDRLYVVEDSSRLHVLDARTGVEIGEPLKLGTAMRGSLVYADGKIYAATSTGLFYVLRPVADGVETVFKTRLPKGHDVGGSPIVADGCLYLPTTSGLFCLSDSEDRSGESVARPISKASQFGDLETPSAEDTVIASLQIIPAEAILSNDQSIALEVRGFNSLGQRVSIENKPLVWEVTGSATVSDSNELQVRTDEIAESVSLTVRLGDVIGSSRYRVVAPLPWKFDFSNQVVPVTWIGARYRHEARSVNGDPAIVKITTIPKGTRSQTWMGSPDLSGYTITVDVQAQDTGEKLPDMGLINQRYTLDLMGEAQQLQIRTWTAQLRMARSVPYAWQAGRWYRLKFTASLENNQAILKGKVWPRDEGEPSQWTLTATDDSPNSQGSPGLFGNATNAEIMIDNVSVVPNE</sequence>
<dbReference type="InterPro" id="IPR015943">
    <property type="entry name" value="WD40/YVTN_repeat-like_dom_sf"/>
</dbReference>
<keyword evidence="4" id="KW-1185">Reference proteome</keyword>
<dbReference type="EMBL" id="SJPM01000008">
    <property type="protein sequence ID" value="TWT94309.1"/>
    <property type="molecule type" value="Genomic_DNA"/>
</dbReference>
<reference evidence="3 4" key="1">
    <citation type="submission" date="2019-02" db="EMBL/GenBank/DDBJ databases">
        <title>Deep-cultivation of Planctomycetes and their phenomic and genomic characterization uncovers novel biology.</title>
        <authorList>
            <person name="Wiegand S."/>
            <person name="Jogler M."/>
            <person name="Boedeker C."/>
            <person name="Pinto D."/>
            <person name="Vollmers J."/>
            <person name="Rivas-Marin E."/>
            <person name="Kohn T."/>
            <person name="Peeters S.H."/>
            <person name="Heuer A."/>
            <person name="Rast P."/>
            <person name="Oberbeckmann S."/>
            <person name="Bunk B."/>
            <person name="Jeske O."/>
            <person name="Meyerdierks A."/>
            <person name="Storesund J.E."/>
            <person name="Kallscheuer N."/>
            <person name="Luecker S."/>
            <person name="Lage O.M."/>
            <person name="Pohl T."/>
            <person name="Merkel B.J."/>
            <person name="Hornburger P."/>
            <person name="Mueller R.-W."/>
            <person name="Bruemmer F."/>
            <person name="Labrenz M."/>
            <person name="Spormann A.M."/>
            <person name="Op Den Camp H."/>
            <person name="Overmann J."/>
            <person name="Amann R."/>
            <person name="Jetten M.S.M."/>
            <person name="Mascher T."/>
            <person name="Medema M.H."/>
            <person name="Devos D.P."/>
            <person name="Kaster A.-K."/>
            <person name="Ovreas L."/>
            <person name="Rohde M."/>
            <person name="Galperin M.Y."/>
            <person name="Jogler C."/>
        </authorList>
    </citation>
    <scope>NUCLEOTIDE SEQUENCE [LARGE SCALE GENOMIC DNA]</scope>
    <source>
        <strain evidence="3 4">Pla100</strain>
    </source>
</reference>
<feature type="region of interest" description="Disordered" evidence="1">
    <location>
        <begin position="727"/>
        <end position="755"/>
    </location>
</feature>
<feature type="domain" description="Pyrrolo-quinoline quinone repeat" evidence="2">
    <location>
        <begin position="158"/>
        <end position="387"/>
    </location>
</feature>
<evidence type="ECO:0000259" key="2">
    <source>
        <dbReference type="Pfam" id="PF13360"/>
    </source>
</evidence>
<dbReference type="InterPro" id="IPR011047">
    <property type="entry name" value="Quinoprotein_ADH-like_sf"/>
</dbReference>
<dbReference type="Proteomes" id="UP000316213">
    <property type="component" value="Unassembled WGS sequence"/>
</dbReference>
<protein>
    <submittedName>
        <fullName evidence="3">Outer membrane biogenesis protein BamB</fullName>
    </submittedName>
</protein>
<dbReference type="AlphaFoldDB" id="A0A5C6A480"/>
<dbReference type="RefSeq" id="WP_315853484.1">
    <property type="nucleotide sequence ID" value="NZ_SJPM01000008.1"/>
</dbReference>
<dbReference type="InterPro" id="IPR018391">
    <property type="entry name" value="PQQ_b-propeller_rpt"/>
</dbReference>
<evidence type="ECO:0000313" key="3">
    <source>
        <dbReference type="EMBL" id="TWT94309.1"/>
    </source>
</evidence>
<dbReference type="SUPFAM" id="SSF50998">
    <property type="entry name" value="Quinoprotein alcohol dehydrogenase-like"/>
    <property type="match status" value="1"/>
</dbReference>
<organism evidence="3 4">
    <name type="scientific">Neorhodopirellula pilleata</name>
    <dbReference type="NCBI Taxonomy" id="2714738"/>
    <lineage>
        <taxon>Bacteria</taxon>
        <taxon>Pseudomonadati</taxon>
        <taxon>Planctomycetota</taxon>
        <taxon>Planctomycetia</taxon>
        <taxon>Pirellulales</taxon>
        <taxon>Pirellulaceae</taxon>
        <taxon>Neorhodopirellula</taxon>
    </lineage>
</organism>
<comment type="caution">
    <text evidence="3">The sequence shown here is derived from an EMBL/GenBank/DDBJ whole genome shotgun (WGS) entry which is preliminary data.</text>
</comment>
<accession>A0A5C6A480</accession>
<dbReference type="InterPro" id="IPR002372">
    <property type="entry name" value="PQQ_rpt_dom"/>
</dbReference>
<dbReference type="Gene3D" id="2.60.120.560">
    <property type="entry name" value="Exo-inulinase, domain 1"/>
    <property type="match status" value="1"/>
</dbReference>
<dbReference type="PANTHER" id="PTHR34512">
    <property type="entry name" value="CELL SURFACE PROTEIN"/>
    <property type="match status" value="1"/>
</dbReference>
<dbReference type="SMART" id="SM00564">
    <property type="entry name" value="PQQ"/>
    <property type="match status" value="4"/>
</dbReference>
<dbReference type="Pfam" id="PF13360">
    <property type="entry name" value="PQQ_2"/>
    <property type="match status" value="1"/>
</dbReference>
<feature type="compositionally biased region" description="Polar residues" evidence="1">
    <location>
        <begin position="733"/>
        <end position="749"/>
    </location>
</feature>
<gene>
    <name evidence="3" type="ORF">Pla100_39200</name>
</gene>
<evidence type="ECO:0000256" key="1">
    <source>
        <dbReference type="SAM" id="MobiDB-lite"/>
    </source>
</evidence>
<name>A0A5C6A480_9BACT</name>
<dbReference type="PANTHER" id="PTHR34512:SF30">
    <property type="entry name" value="OUTER MEMBRANE PROTEIN ASSEMBLY FACTOR BAMB"/>
    <property type="match status" value="1"/>
</dbReference>